<name>A0A2D4MLV0_9SAUR</name>
<dbReference type="Gene3D" id="2.30.30.380">
    <property type="entry name" value="Zn-finger domain of Sec23/24"/>
    <property type="match status" value="1"/>
</dbReference>
<dbReference type="GO" id="GO:0043161">
    <property type="term" value="P:proteasome-mediated ubiquitin-dependent protein catabolic process"/>
    <property type="evidence" value="ECO:0007669"/>
    <property type="project" value="TreeGrafter"/>
</dbReference>
<evidence type="ECO:0000256" key="5">
    <source>
        <dbReference type="ARBA" id="ARBA00022833"/>
    </source>
</evidence>
<proteinExistence type="predicted"/>
<comment type="pathway">
    <text evidence="1">Protein modification; protein ubiquitination.</text>
</comment>
<feature type="domain" description="RanBP2-type" evidence="7">
    <location>
        <begin position="25"/>
        <end position="54"/>
    </location>
</feature>
<dbReference type="SUPFAM" id="SSF90209">
    <property type="entry name" value="Ran binding protein zinc finger-like"/>
    <property type="match status" value="1"/>
</dbReference>
<dbReference type="InterPro" id="IPR036443">
    <property type="entry name" value="Znf_RanBP2_sf"/>
</dbReference>
<organism evidence="8">
    <name type="scientific">Micrurus spixii</name>
    <name type="common">Amazon coral snake</name>
    <dbReference type="NCBI Taxonomy" id="129469"/>
    <lineage>
        <taxon>Eukaryota</taxon>
        <taxon>Metazoa</taxon>
        <taxon>Chordata</taxon>
        <taxon>Craniata</taxon>
        <taxon>Vertebrata</taxon>
        <taxon>Euteleostomi</taxon>
        <taxon>Lepidosauria</taxon>
        <taxon>Squamata</taxon>
        <taxon>Bifurcata</taxon>
        <taxon>Unidentata</taxon>
        <taxon>Episquamata</taxon>
        <taxon>Toxicofera</taxon>
        <taxon>Serpentes</taxon>
        <taxon>Colubroidea</taxon>
        <taxon>Elapidae</taxon>
        <taxon>Elapinae</taxon>
        <taxon>Micrurus</taxon>
    </lineage>
</organism>
<dbReference type="GO" id="GO:0008270">
    <property type="term" value="F:zinc ion binding"/>
    <property type="evidence" value="ECO:0007669"/>
    <property type="project" value="UniProtKB-KW"/>
</dbReference>
<dbReference type="Pfam" id="PF00641">
    <property type="entry name" value="Zn_ribbon_RanBP"/>
    <property type="match status" value="1"/>
</dbReference>
<dbReference type="PROSITE" id="PS50199">
    <property type="entry name" value="ZF_RANBP2_2"/>
    <property type="match status" value="1"/>
</dbReference>
<dbReference type="SMART" id="SM00547">
    <property type="entry name" value="ZnF_RBZ"/>
    <property type="match status" value="1"/>
</dbReference>
<evidence type="ECO:0000256" key="1">
    <source>
        <dbReference type="ARBA" id="ARBA00004906"/>
    </source>
</evidence>
<dbReference type="UniPathway" id="UPA00143"/>
<sequence>MHLNKILPCRTQSPTFPAAAPPSPVPAGWSCPTCTFINKPSRPGCEMCSTDRPAGYVVPVSYRPDDVEVWRMQQEKEGILKYQKEKGRREDSPAVPYAHNLGPLDDFIHFSSEFS</sequence>
<evidence type="ECO:0000313" key="8">
    <source>
        <dbReference type="EMBL" id="LAB34391.1"/>
    </source>
</evidence>
<keyword evidence="5" id="KW-0862">Zinc</keyword>
<protein>
    <recommendedName>
        <fullName evidence="7">RanBP2-type domain-containing protein</fullName>
    </recommendedName>
</protein>
<evidence type="ECO:0000256" key="6">
    <source>
        <dbReference type="PROSITE-ProRule" id="PRU00322"/>
    </source>
</evidence>
<dbReference type="InterPro" id="IPR051628">
    <property type="entry name" value="LUBAC_E3_Ligases"/>
</dbReference>
<dbReference type="PANTHER" id="PTHR22770">
    <property type="entry name" value="UBIQUITIN CONJUGATING ENZYME 7 INTERACTING PROTEIN-RELATED"/>
    <property type="match status" value="1"/>
</dbReference>
<reference evidence="8" key="2">
    <citation type="submission" date="2017-11" db="EMBL/GenBank/DDBJ databases">
        <title>Coralsnake Venomics: Analyses of Venom Gland Transcriptomes and Proteomes of Six Brazilian Taxa.</title>
        <authorList>
            <person name="Aird S.D."/>
            <person name="Jorge da Silva N."/>
            <person name="Qiu L."/>
            <person name="Villar-Briones A."/>
            <person name="Aparecida-Saddi V."/>
            <person name="Campos-Telles M.P."/>
            <person name="Grau M."/>
            <person name="Mikheyev A.S."/>
        </authorList>
    </citation>
    <scope>NUCLEOTIDE SEQUENCE</scope>
    <source>
        <tissue evidence="8">Venom_gland</tissue>
    </source>
</reference>
<dbReference type="GO" id="GO:0004842">
    <property type="term" value="F:ubiquitin-protein transferase activity"/>
    <property type="evidence" value="ECO:0007669"/>
    <property type="project" value="TreeGrafter"/>
</dbReference>
<dbReference type="PANTHER" id="PTHR22770:SF45">
    <property type="entry name" value="RANBP-TYPE AND C3HC4-TYPE ZINC FINGER-CONTAINING PROTEIN 1"/>
    <property type="match status" value="1"/>
</dbReference>
<evidence type="ECO:0000259" key="7">
    <source>
        <dbReference type="PROSITE" id="PS50199"/>
    </source>
</evidence>
<dbReference type="GO" id="GO:0043130">
    <property type="term" value="F:ubiquitin binding"/>
    <property type="evidence" value="ECO:0007669"/>
    <property type="project" value="TreeGrafter"/>
</dbReference>
<keyword evidence="4" id="KW-0833">Ubl conjugation pathway</keyword>
<dbReference type="EMBL" id="IACM01107801">
    <property type="protein sequence ID" value="LAB34391.1"/>
    <property type="molecule type" value="Transcribed_RNA"/>
</dbReference>
<dbReference type="GO" id="GO:0043123">
    <property type="term" value="P:positive regulation of canonical NF-kappaB signal transduction"/>
    <property type="evidence" value="ECO:0007669"/>
    <property type="project" value="TreeGrafter"/>
</dbReference>
<evidence type="ECO:0000256" key="4">
    <source>
        <dbReference type="ARBA" id="ARBA00022786"/>
    </source>
</evidence>
<dbReference type="InterPro" id="IPR001876">
    <property type="entry name" value="Znf_RanBP2"/>
</dbReference>
<keyword evidence="3 6" id="KW-0863">Zinc-finger</keyword>
<dbReference type="PROSITE" id="PS01358">
    <property type="entry name" value="ZF_RANBP2_1"/>
    <property type="match status" value="1"/>
</dbReference>
<reference evidence="8" key="1">
    <citation type="submission" date="2017-07" db="EMBL/GenBank/DDBJ databases">
        <authorList>
            <person name="Mikheyev A."/>
            <person name="Grau M."/>
        </authorList>
    </citation>
    <scope>NUCLEOTIDE SEQUENCE</scope>
    <source>
        <tissue evidence="8">Venom_gland</tissue>
    </source>
</reference>
<dbReference type="GO" id="GO:0071797">
    <property type="term" value="C:LUBAC complex"/>
    <property type="evidence" value="ECO:0007669"/>
    <property type="project" value="TreeGrafter"/>
</dbReference>
<dbReference type="GO" id="GO:0097039">
    <property type="term" value="P:protein linear polyubiquitination"/>
    <property type="evidence" value="ECO:0007669"/>
    <property type="project" value="TreeGrafter"/>
</dbReference>
<evidence type="ECO:0000256" key="2">
    <source>
        <dbReference type="ARBA" id="ARBA00022723"/>
    </source>
</evidence>
<dbReference type="FunFam" id="2.30.30.380:FF:000007">
    <property type="entry name" value="RanBP-type and C3HC4-type zinc finger-containing protein 1"/>
    <property type="match status" value="1"/>
</dbReference>
<dbReference type="AlphaFoldDB" id="A0A2D4MLV0"/>
<accession>A0A2D4MLV0</accession>
<keyword evidence="2" id="KW-0479">Metal-binding</keyword>
<evidence type="ECO:0000256" key="3">
    <source>
        <dbReference type="ARBA" id="ARBA00022771"/>
    </source>
</evidence>